<evidence type="ECO:0000256" key="5">
    <source>
        <dbReference type="SAM" id="SignalP"/>
    </source>
</evidence>
<comment type="caution">
    <text evidence="7">The sequence shown here is derived from an EMBL/GenBank/DDBJ whole genome shotgun (WGS) entry which is preliminary data.</text>
</comment>
<dbReference type="InterPro" id="IPR022790">
    <property type="entry name" value="GH26_dom"/>
</dbReference>
<evidence type="ECO:0000256" key="2">
    <source>
        <dbReference type="ARBA" id="ARBA00022801"/>
    </source>
</evidence>
<evidence type="ECO:0000313" key="7">
    <source>
        <dbReference type="EMBL" id="RKR73545.1"/>
    </source>
</evidence>
<dbReference type="GO" id="GO:0016985">
    <property type="term" value="F:mannan endo-1,4-beta-mannosidase activity"/>
    <property type="evidence" value="ECO:0007669"/>
    <property type="project" value="InterPro"/>
</dbReference>
<reference evidence="7 8" key="1">
    <citation type="submission" date="2018-10" db="EMBL/GenBank/DDBJ databases">
        <title>Sequencing the genomes of 1000 actinobacteria strains.</title>
        <authorList>
            <person name="Klenk H.-P."/>
        </authorList>
    </citation>
    <scope>NUCLEOTIDE SEQUENCE [LARGE SCALE GENOMIC DNA]</scope>
    <source>
        <strain evidence="7 8">DSM 17894</strain>
    </source>
</reference>
<name>A0A495IEI1_9MICO</name>
<evidence type="ECO:0000259" key="6">
    <source>
        <dbReference type="PROSITE" id="PS51764"/>
    </source>
</evidence>
<dbReference type="Gene3D" id="3.20.20.80">
    <property type="entry name" value="Glycosidases"/>
    <property type="match status" value="1"/>
</dbReference>
<evidence type="ECO:0000313" key="8">
    <source>
        <dbReference type="Proteomes" id="UP000280008"/>
    </source>
</evidence>
<proteinExistence type="inferred from homology"/>
<dbReference type="PANTHER" id="PTHR40079:SF6">
    <property type="entry name" value="GH26 DOMAIN-CONTAINING PROTEIN"/>
    <property type="match status" value="1"/>
</dbReference>
<comment type="similarity">
    <text evidence="1 4">Belongs to the glycosyl hydrolase 26 family.</text>
</comment>
<feature type="active site" description="Proton donor" evidence="4">
    <location>
        <position position="167"/>
    </location>
</feature>
<dbReference type="PROSITE" id="PS51764">
    <property type="entry name" value="GH26"/>
    <property type="match status" value="1"/>
</dbReference>
<keyword evidence="3 4" id="KW-0326">Glycosidase</keyword>
<keyword evidence="2 4" id="KW-0378">Hydrolase</keyword>
<protein>
    <submittedName>
        <fullName evidence="7">Glycosyl hydrolase family 26</fullName>
    </submittedName>
</protein>
<dbReference type="InterPro" id="IPR000805">
    <property type="entry name" value="Glyco_hydro_26"/>
</dbReference>
<feature type="chain" id="PRO_5038907871" evidence="5">
    <location>
        <begin position="44"/>
        <end position="354"/>
    </location>
</feature>
<gene>
    <name evidence="7" type="ORF">C8E83_0638</name>
</gene>
<evidence type="ECO:0000256" key="1">
    <source>
        <dbReference type="ARBA" id="ARBA00007754"/>
    </source>
</evidence>
<accession>A0A495IEI1</accession>
<evidence type="ECO:0000256" key="3">
    <source>
        <dbReference type="ARBA" id="ARBA00023295"/>
    </source>
</evidence>
<dbReference type="InterPro" id="IPR017853">
    <property type="entry name" value="GH"/>
</dbReference>
<dbReference type="AlphaFoldDB" id="A0A495IEI1"/>
<dbReference type="Pfam" id="PF02156">
    <property type="entry name" value="Glyco_hydro_26"/>
    <property type="match status" value="1"/>
</dbReference>
<dbReference type="SUPFAM" id="SSF51445">
    <property type="entry name" value="(Trans)glycosidases"/>
    <property type="match status" value="1"/>
</dbReference>
<keyword evidence="8" id="KW-1185">Reference proteome</keyword>
<feature type="signal peptide" evidence="5">
    <location>
        <begin position="1"/>
        <end position="43"/>
    </location>
</feature>
<sequence>MSSLRTSKRPPRSRSAALGFRSAALVGAISLIAAVSGCTQAVAPVPTITRHPAVTQSTGKWLSGASGSTQAVNDDGIGSWRGRPLDIAGTWSDDDANSVNFWQLQKGGQYADWHKPLDIAVGAIDKGETWARAAAGDYDTRWSESLTKLKHLRSTTSATTYIRFAHEMNGDWYPWSVNTSNYRDFMTAWKRYRALQKEIFPAAKLVFSVNRQSVGTGMDWRSFFPGAKYVDVVGVDFYNKSPYVATSAQWTQSLDAVDQWGAPTGLQGYTDFAADEGLPLAVSEWSSDTQYGDSPAFVTGFLDFVKRHSGTGAGLVEYEILFDVDMNDNEFTLYGTDVRLPQSSAAYRSFFSSH</sequence>
<organism evidence="7 8">
    <name type="scientific">Frondihabitans australicus</name>
    <dbReference type="NCBI Taxonomy" id="386892"/>
    <lineage>
        <taxon>Bacteria</taxon>
        <taxon>Bacillati</taxon>
        <taxon>Actinomycetota</taxon>
        <taxon>Actinomycetes</taxon>
        <taxon>Micrococcales</taxon>
        <taxon>Microbacteriaceae</taxon>
        <taxon>Frondihabitans</taxon>
    </lineage>
</organism>
<keyword evidence="5" id="KW-0732">Signal</keyword>
<dbReference type="PANTHER" id="PTHR40079">
    <property type="entry name" value="MANNAN ENDO-1,4-BETA-MANNOSIDASE E-RELATED"/>
    <property type="match status" value="1"/>
</dbReference>
<feature type="domain" description="GH26" evidence="6">
    <location>
        <begin position="26"/>
        <end position="354"/>
    </location>
</feature>
<dbReference type="Proteomes" id="UP000280008">
    <property type="component" value="Unassembled WGS sequence"/>
</dbReference>
<feature type="active site" description="Nucleophile" evidence="4">
    <location>
        <position position="284"/>
    </location>
</feature>
<evidence type="ECO:0000256" key="4">
    <source>
        <dbReference type="PROSITE-ProRule" id="PRU01100"/>
    </source>
</evidence>
<dbReference type="EMBL" id="RBKS01000001">
    <property type="protein sequence ID" value="RKR73545.1"/>
    <property type="molecule type" value="Genomic_DNA"/>
</dbReference>
<dbReference type="GO" id="GO:0006080">
    <property type="term" value="P:substituted mannan metabolic process"/>
    <property type="evidence" value="ECO:0007669"/>
    <property type="project" value="InterPro"/>
</dbReference>